<keyword evidence="3" id="KW-1003">Cell membrane</keyword>
<keyword evidence="10" id="KW-1185">Reference proteome</keyword>
<dbReference type="RefSeq" id="WP_229757844.1">
    <property type="nucleotide sequence ID" value="NZ_BMHE01000037.1"/>
</dbReference>
<accession>A0ABQ1F610</accession>
<dbReference type="PROSITE" id="PS50928">
    <property type="entry name" value="ABC_TM1"/>
    <property type="match status" value="1"/>
</dbReference>
<comment type="subcellular location">
    <subcellularLocation>
        <location evidence="1 7">Cell membrane</location>
        <topology evidence="1 7">Multi-pass membrane protein</topology>
    </subcellularLocation>
</comment>
<evidence type="ECO:0000256" key="1">
    <source>
        <dbReference type="ARBA" id="ARBA00004651"/>
    </source>
</evidence>
<keyword evidence="2 7" id="KW-0813">Transport</keyword>
<feature type="domain" description="ABC transmembrane type-1" evidence="8">
    <location>
        <begin position="67"/>
        <end position="256"/>
    </location>
</feature>
<dbReference type="CDD" id="cd06261">
    <property type="entry name" value="TM_PBP2"/>
    <property type="match status" value="1"/>
</dbReference>
<evidence type="ECO:0000313" key="9">
    <source>
        <dbReference type="EMBL" id="GGA00113.1"/>
    </source>
</evidence>
<proteinExistence type="inferred from homology"/>
<evidence type="ECO:0000256" key="6">
    <source>
        <dbReference type="ARBA" id="ARBA00023136"/>
    </source>
</evidence>
<evidence type="ECO:0000256" key="3">
    <source>
        <dbReference type="ARBA" id="ARBA00022475"/>
    </source>
</evidence>
<evidence type="ECO:0000256" key="4">
    <source>
        <dbReference type="ARBA" id="ARBA00022692"/>
    </source>
</evidence>
<dbReference type="InterPro" id="IPR000515">
    <property type="entry name" value="MetI-like"/>
</dbReference>
<dbReference type="Pfam" id="PF00528">
    <property type="entry name" value="BPD_transp_1"/>
    <property type="match status" value="1"/>
</dbReference>
<comment type="similarity">
    <text evidence="7">Belongs to the binding-protein-dependent transport system permease family.</text>
</comment>
<dbReference type="Gene3D" id="1.10.3720.10">
    <property type="entry name" value="MetI-like"/>
    <property type="match status" value="1"/>
</dbReference>
<feature type="transmembrane region" description="Helical" evidence="7">
    <location>
        <begin position="235"/>
        <end position="256"/>
    </location>
</feature>
<dbReference type="SUPFAM" id="SSF161098">
    <property type="entry name" value="MetI-like"/>
    <property type="match status" value="1"/>
</dbReference>
<feature type="transmembrane region" description="Helical" evidence="7">
    <location>
        <begin position="177"/>
        <end position="202"/>
    </location>
</feature>
<keyword evidence="5 7" id="KW-1133">Transmembrane helix</keyword>
<reference evidence="10" key="1">
    <citation type="journal article" date="2019" name="Int. J. Syst. Evol. Microbiol.">
        <title>The Global Catalogue of Microorganisms (GCM) 10K type strain sequencing project: providing services to taxonomists for standard genome sequencing and annotation.</title>
        <authorList>
            <consortium name="The Broad Institute Genomics Platform"/>
            <consortium name="The Broad Institute Genome Sequencing Center for Infectious Disease"/>
            <person name="Wu L."/>
            <person name="Ma J."/>
        </authorList>
    </citation>
    <scope>NUCLEOTIDE SEQUENCE [LARGE SCALE GENOMIC DNA]</scope>
    <source>
        <strain evidence="10">CGMCC 1.15043</strain>
    </source>
</reference>
<evidence type="ECO:0000256" key="5">
    <source>
        <dbReference type="ARBA" id="ARBA00022989"/>
    </source>
</evidence>
<dbReference type="InterPro" id="IPR035906">
    <property type="entry name" value="MetI-like_sf"/>
</dbReference>
<comment type="caution">
    <text evidence="9">The sequence shown here is derived from an EMBL/GenBank/DDBJ whole genome shotgun (WGS) entry which is preliminary data.</text>
</comment>
<keyword evidence="4 7" id="KW-0812">Transmembrane</keyword>
<feature type="transmembrane region" description="Helical" evidence="7">
    <location>
        <begin position="138"/>
        <end position="156"/>
    </location>
</feature>
<feature type="transmembrane region" description="Helical" evidence="7">
    <location>
        <begin position="66"/>
        <end position="91"/>
    </location>
</feature>
<gene>
    <name evidence="9" type="ORF">GCM10008018_52980</name>
</gene>
<name>A0ABQ1F610_9BACL</name>
<feature type="transmembrane region" description="Helical" evidence="7">
    <location>
        <begin position="103"/>
        <end position="126"/>
    </location>
</feature>
<evidence type="ECO:0000259" key="8">
    <source>
        <dbReference type="PROSITE" id="PS50928"/>
    </source>
</evidence>
<organism evidence="9 10">
    <name type="scientific">Paenibacillus marchantiophytorum</name>
    <dbReference type="NCBI Taxonomy" id="1619310"/>
    <lineage>
        <taxon>Bacteria</taxon>
        <taxon>Bacillati</taxon>
        <taxon>Bacillota</taxon>
        <taxon>Bacilli</taxon>
        <taxon>Bacillales</taxon>
        <taxon>Paenibacillaceae</taxon>
        <taxon>Paenibacillus</taxon>
    </lineage>
</organism>
<dbReference type="EMBL" id="BMHE01000037">
    <property type="protein sequence ID" value="GGA00113.1"/>
    <property type="molecule type" value="Genomic_DNA"/>
</dbReference>
<dbReference type="PANTHER" id="PTHR43744">
    <property type="entry name" value="ABC TRANSPORTER PERMEASE PROTEIN MG189-RELATED-RELATED"/>
    <property type="match status" value="1"/>
</dbReference>
<evidence type="ECO:0000256" key="7">
    <source>
        <dbReference type="RuleBase" id="RU363032"/>
    </source>
</evidence>
<sequence>MKLGKLLLHAGLLLGVMAMAMPLLWMALTSVKTFAESMQAPPTILPAAWQFANYGKVLQKTEFLRYFGNTLFVTVVKTAGQLLFCSLAAFAFATMRFPWKNSLFLLVLSVMMLPHQLALLPTFILMKQLGWLNTYQALIVPGLASGFGIFLLRQFFLSLPIEIGEAAKMDGASYPRIYWSLYLSLSKPGLISLSIFVIIASWNDFLNPLILTSSDKMRVLSLGVASFVGEFATDYPLMMAAACISVMPLILMFILLQRYFIQGIALTGVKS</sequence>
<dbReference type="PANTHER" id="PTHR43744:SF12">
    <property type="entry name" value="ABC TRANSPORTER PERMEASE PROTEIN MG189-RELATED"/>
    <property type="match status" value="1"/>
</dbReference>
<dbReference type="Proteomes" id="UP000615455">
    <property type="component" value="Unassembled WGS sequence"/>
</dbReference>
<keyword evidence="6 7" id="KW-0472">Membrane</keyword>
<evidence type="ECO:0000256" key="2">
    <source>
        <dbReference type="ARBA" id="ARBA00022448"/>
    </source>
</evidence>
<evidence type="ECO:0000313" key="10">
    <source>
        <dbReference type="Proteomes" id="UP000615455"/>
    </source>
</evidence>
<protein>
    <submittedName>
        <fullName evidence="9">Sugar ABC transporter permease</fullName>
    </submittedName>
</protein>